<dbReference type="SUPFAM" id="SSF52540">
    <property type="entry name" value="P-loop containing nucleoside triphosphate hydrolases"/>
    <property type="match status" value="1"/>
</dbReference>
<protein>
    <recommendedName>
        <fullName evidence="4">TIR domain-containing protein</fullName>
    </recommendedName>
</protein>
<dbReference type="InterPro" id="IPR036390">
    <property type="entry name" value="WH_DNA-bd_sf"/>
</dbReference>
<reference evidence="5 6" key="1">
    <citation type="journal article" date="2021" name="Nat. Plants">
        <title>The Taxus genome provides insights into paclitaxel biosynthesis.</title>
        <authorList>
            <person name="Xiong X."/>
            <person name="Gou J."/>
            <person name="Liao Q."/>
            <person name="Li Y."/>
            <person name="Zhou Q."/>
            <person name="Bi G."/>
            <person name="Li C."/>
            <person name="Du R."/>
            <person name="Wang X."/>
            <person name="Sun T."/>
            <person name="Guo L."/>
            <person name="Liang H."/>
            <person name="Lu P."/>
            <person name="Wu Y."/>
            <person name="Zhang Z."/>
            <person name="Ro D.K."/>
            <person name="Shang Y."/>
            <person name="Huang S."/>
            <person name="Yan J."/>
        </authorList>
    </citation>
    <scope>NUCLEOTIDE SEQUENCE [LARGE SCALE GENOMIC DNA]</scope>
    <source>
        <strain evidence="5">Ta-2019</strain>
    </source>
</reference>
<evidence type="ECO:0000256" key="1">
    <source>
        <dbReference type="ARBA" id="ARBA00022614"/>
    </source>
</evidence>
<dbReference type="InterPro" id="IPR027417">
    <property type="entry name" value="P-loop_NTPase"/>
</dbReference>
<dbReference type="Pfam" id="PF00931">
    <property type="entry name" value="NB-ARC"/>
    <property type="match status" value="1"/>
</dbReference>
<feature type="domain" description="TIR" evidence="4">
    <location>
        <begin position="34"/>
        <end position="170"/>
    </location>
</feature>
<dbReference type="GO" id="GO:0006952">
    <property type="term" value="P:defense response"/>
    <property type="evidence" value="ECO:0007669"/>
    <property type="project" value="UniProtKB-KW"/>
</dbReference>
<dbReference type="Gene3D" id="3.80.10.10">
    <property type="entry name" value="Ribonuclease Inhibitor"/>
    <property type="match status" value="3"/>
</dbReference>
<organism evidence="5 6">
    <name type="scientific">Taxus chinensis</name>
    <name type="common">Chinese yew</name>
    <name type="synonym">Taxus wallichiana var. chinensis</name>
    <dbReference type="NCBI Taxonomy" id="29808"/>
    <lineage>
        <taxon>Eukaryota</taxon>
        <taxon>Viridiplantae</taxon>
        <taxon>Streptophyta</taxon>
        <taxon>Embryophyta</taxon>
        <taxon>Tracheophyta</taxon>
        <taxon>Spermatophyta</taxon>
        <taxon>Pinopsida</taxon>
        <taxon>Pinidae</taxon>
        <taxon>Conifers II</taxon>
        <taxon>Cupressales</taxon>
        <taxon>Taxaceae</taxon>
        <taxon>Taxus</taxon>
    </lineage>
</organism>
<accession>A0AA38BU02</accession>
<dbReference type="InterPro" id="IPR042197">
    <property type="entry name" value="Apaf_helical"/>
</dbReference>
<dbReference type="Gene3D" id="1.10.8.430">
    <property type="entry name" value="Helical domain of apoptotic protease-activating factors"/>
    <property type="match status" value="1"/>
</dbReference>
<dbReference type="EMBL" id="JAHRHJ020003813">
    <property type="protein sequence ID" value="KAH9289112.1"/>
    <property type="molecule type" value="Genomic_DNA"/>
</dbReference>
<feature type="compositionally biased region" description="Polar residues" evidence="3">
    <location>
        <begin position="1"/>
        <end position="10"/>
    </location>
</feature>
<dbReference type="InterPro" id="IPR044974">
    <property type="entry name" value="Disease_R_plants"/>
</dbReference>
<gene>
    <name evidence="5" type="ORF">KI387_033229</name>
</gene>
<proteinExistence type="predicted"/>
<dbReference type="SUPFAM" id="SSF46785">
    <property type="entry name" value="Winged helix' DNA-binding domain"/>
    <property type="match status" value="1"/>
</dbReference>
<dbReference type="OMA" id="NEERHAF"/>
<dbReference type="InterPro" id="IPR058192">
    <property type="entry name" value="WHD_ROQ1-like"/>
</dbReference>
<evidence type="ECO:0000313" key="6">
    <source>
        <dbReference type="Proteomes" id="UP000824469"/>
    </source>
</evidence>
<keyword evidence="1" id="KW-0433">Leucine-rich repeat</keyword>
<dbReference type="Pfam" id="PF23282">
    <property type="entry name" value="WHD_ROQ1"/>
    <property type="match status" value="1"/>
</dbReference>
<feature type="non-terminal residue" evidence="5">
    <location>
        <position position="1"/>
    </location>
</feature>
<dbReference type="InterPro" id="IPR000157">
    <property type="entry name" value="TIR_dom"/>
</dbReference>
<dbReference type="SMART" id="SM00255">
    <property type="entry name" value="TIR"/>
    <property type="match status" value="1"/>
</dbReference>
<sequence length="1192" mass="134490">MASSSTSTQTNEERHAFSGIQPPGIRRKVDESSKLFDVFINHRGPDVKETLALQFYNSLKDKGLQAFLDSEEKRVGDSFPSTIYTAISSACAHIAIFSKRYAESPWCLEELRRMIESEAKIYPVFYEVKPSDLRYIEKGEYAKAFTEHESKSRYEKELLEQWKAALQKVSFIAGEECNSSSDCKTIVSAVEKEVRRKKSRLHVAKYPVGLDKLVEDFKRKCGMNEKGKEGSQMVGIFGMGGLGKTTLSKHLFNDLLSKYKRSSFLFDVARSELHSLQIKLLKDLFDEDNCSIRSIEDGKRSLQYCLERSSSKNLKEEGNFLIVLDDIDCVQQLDALLIDDILKCGNNLVIVTTRDEGVLKNIGVDAAYNLKRMDRKDATELFCQNAFRQPQPVSEYKDLVDRFIHLCGNLPLSLEVLGSIARGRSVTDWKSRLNEVEQTLPQDIMARLKISFDSLGRNEQEVFMDIACFFVDKSKSLAVKVLDGSGWNAEYAIQTLKEKSLLEEMKYHWSGGLVLRMHDHLRELGREMASQMSGRPPRIWRPQDLKSLQSKGFQTILKEINGRCFHSFLDRDLDAEVTYFVGHSQVWGQPSAPLLWLELNLNGQKHSSIPPWIPLQNLQFLTVHNGHLERLWQSYVQKASSLKELKIFDIDLGELPDLSGISTNLEKVDLSASGMTIERWSSLEILIIYPRSLVVRPSTLSVDPLSKATFKKFSSTVSLSNLRLGEEVALNNSERSPDAEFPMSCLEKLEIFDQNLVAKVLISGKHYAKLESLLLRSMEKLSEVDLQLVTTLKSLQLRDLKNLKSVSGISDLTNVVVLNIYGCPELEEMPHLFHLRCLKIVSIDDCQKLKCLVLDGCTNLKTVEMSDVPNLLQLSIHHCPELEELPLLEGLSCLNSIKIDGCGKLKRLELRKCENLKSLSGNYDLAELEISECPRLEGLPCLGRLQKLTIINCEKLQNKTLPTTLTYLEVGGKELKILPGLSKLTNLLTLIISKCPMLEELSSLAPLKCLAEIIIDRCDKLQNIPGIEELPALKKMRLLQFSNAALIQKSIRSLQTVPSEHMTLIGRAVDGAESVLKPRLFLDLIGGEAVSQIHIEERWRCGASLHSLEIMPKWGSLSAIIVCAAVRVDTATSMEIVLSTRDKHLCELHGGEWIVTVLITDQRLINHYIENPKQIHVVIELESRSVGGQMVK</sequence>
<dbReference type="InterPro" id="IPR002182">
    <property type="entry name" value="NB-ARC"/>
</dbReference>
<dbReference type="InterPro" id="IPR035897">
    <property type="entry name" value="Toll_tir_struct_dom_sf"/>
</dbReference>
<dbReference type="PANTHER" id="PTHR11017:SF365">
    <property type="entry name" value="TMV RESISTANCE PROTEIN N-LIKE"/>
    <property type="match status" value="1"/>
</dbReference>
<dbReference type="SUPFAM" id="SSF52058">
    <property type="entry name" value="L domain-like"/>
    <property type="match status" value="1"/>
</dbReference>
<dbReference type="PANTHER" id="PTHR11017">
    <property type="entry name" value="LEUCINE-RICH REPEAT-CONTAINING PROTEIN"/>
    <property type="match status" value="1"/>
</dbReference>
<dbReference type="InterPro" id="IPR032675">
    <property type="entry name" value="LRR_dom_sf"/>
</dbReference>
<dbReference type="PROSITE" id="PS50104">
    <property type="entry name" value="TIR"/>
    <property type="match status" value="1"/>
</dbReference>
<dbReference type="Pfam" id="PF01582">
    <property type="entry name" value="TIR"/>
    <property type="match status" value="1"/>
</dbReference>
<evidence type="ECO:0000256" key="3">
    <source>
        <dbReference type="SAM" id="MobiDB-lite"/>
    </source>
</evidence>
<dbReference type="GO" id="GO:0007165">
    <property type="term" value="P:signal transduction"/>
    <property type="evidence" value="ECO:0007669"/>
    <property type="project" value="InterPro"/>
</dbReference>
<dbReference type="Proteomes" id="UP000824469">
    <property type="component" value="Unassembled WGS sequence"/>
</dbReference>
<dbReference type="GO" id="GO:0043531">
    <property type="term" value="F:ADP binding"/>
    <property type="evidence" value="ECO:0007669"/>
    <property type="project" value="InterPro"/>
</dbReference>
<dbReference type="Gene3D" id="3.40.50.300">
    <property type="entry name" value="P-loop containing nucleotide triphosphate hydrolases"/>
    <property type="match status" value="1"/>
</dbReference>
<comment type="caution">
    <text evidence="5">The sequence shown here is derived from an EMBL/GenBank/DDBJ whole genome shotgun (WGS) entry which is preliminary data.</text>
</comment>
<dbReference type="PRINTS" id="PR00364">
    <property type="entry name" value="DISEASERSIST"/>
</dbReference>
<dbReference type="AlphaFoldDB" id="A0AA38BU02"/>
<evidence type="ECO:0000259" key="4">
    <source>
        <dbReference type="PROSITE" id="PS50104"/>
    </source>
</evidence>
<dbReference type="Gene3D" id="3.40.50.10140">
    <property type="entry name" value="Toll/interleukin-1 receptor homology (TIR) domain"/>
    <property type="match status" value="1"/>
</dbReference>
<feature type="region of interest" description="Disordered" evidence="3">
    <location>
        <begin position="1"/>
        <end position="25"/>
    </location>
</feature>
<keyword evidence="2" id="KW-0611">Plant defense</keyword>
<evidence type="ECO:0000313" key="5">
    <source>
        <dbReference type="EMBL" id="KAH9289112.1"/>
    </source>
</evidence>
<name>A0AA38BU02_TAXCH</name>
<keyword evidence="6" id="KW-1185">Reference proteome</keyword>
<dbReference type="SUPFAM" id="SSF52200">
    <property type="entry name" value="Toll/Interleukin receptor TIR domain"/>
    <property type="match status" value="1"/>
</dbReference>
<evidence type="ECO:0000256" key="2">
    <source>
        <dbReference type="ARBA" id="ARBA00022821"/>
    </source>
</evidence>